<proteinExistence type="predicted"/>
<name>M0A2L0_9EURY</name>
<reference evidence="1 2" key="1">
    <citation type="journal article" date="2014" name="PLoS Genet.">
        <title>Phylogenetically driven sequencing of extremely halophilic archaea reveals strategies for static and dynamic osmo-response.</title>
        <authorList>
            <person name="Becker E.A."/>
            <person name="Seitzer P.M."/>
            <person name="Tritt A."/>
            <person name="Larsen D."/>
            <person name="Krusor M."/>
            <person name="Yao A.I."/>
            <person name="Wu D."/>
            <person name="Madern D."/>
            <person name="Eisen J.A."/>
            <person name="Darling A.E."/>
            <person name="Facciotti M.T."/>
        </authorList>
    </citation>
    <scope>NUCLEOTIDE SEQUENCE [LARGE SCALE GENOMIC DNA]</scope>
    <source>
        <strain evidence="1 2">DSM 12281</strain>
    </source>
</reference>
<dbReference type="Proteomes" id="UP000011648">
    <property type="component" value="Unassembled WGS sequence"/>
</dbReference>
<dbReference type="AlphaFoldDB" id="M0A2L0"/>
<protein>
    <submittedName>
        <fullName evidence="1">Putative transposase (ISH9)</fullName>
    </submittedName>
</protein>
<feature type="non-terminal residue" evidence="1">
    <location>
        <position position="1"/>
    </location>
</feature>
<evidence type="ECO:0000313" key="1">
    <source>
        <dbReference type="EMBL" id="ELY92995.1"/>
    </source>
</evidence>
<sequence>DTATQAVLDLHCSTTLDGSDADLCEQIARVPAGDL</sequence>
<comment type="caution">
    <text evidence="1">The sequence shown here is derived from an EMBL/GenBank/DDBJ whole genome shotgun (WGS) entry which is preliminary data.</text>
</comment>
<organism evidence="1 2">
    <name type="scientific">Natrialba taiwanensis DSM 12281</name>
    <dbReference type="NCBI Taxonomy" id="1230458"/>
    <lineage>
        <taxon>Archaea</taxon>
        <taxon>Methanobacteriati</taxon>
        <taxon>Methanobacteriota</taxon>
        <taxon>Stenosarchaea group</taxon>
        <taxon>Halobacteria</taxon>
        <taxon>Halobacteriales</taxon>
        <taxon>Natrialbaceae</taxon>
        <taxon>Natrialba</taxon>
    </lineage>
</organism>
<gene>
    <name evidence="1" type="ORF">C484_08128</name>
</gene>
<evidence type="ECO:0000313" key="2">
    <source>
        <dbReference type="Proteomes" id="UP000011648"/>
    </source>
</evidence>
<keyword evidence="2" id="KW-1185">Reference proteome</keyword>
<accession>M0A2L0</accession>
<dbReference type="EMBL" id="AOIL01000022">
    <property type="protein sequence ID" value="ELY92995.1"/>
    <property type="molecule type" value="Genomic_DNA"/>
</dbReference>